<name>A0A3S0A2D9_9BACL</name>
<evidence type="ECO:0000256" key="6">
    <source>
        <dbReference type="ARBA" id="ARBA00022741"/>
    </source>
</evidence>
<dbReference type="RefSeq" id="WP_126143046.1">
    <property type="nucleotide sequence ID" value="NZ_RXHU01000062.1"/>
</dbReference>
<dbReference type="PANTHER" id="PTHR11055:SF1">
    <property type="entry name" value="PAPS SYNTHETASE, ISOFORM D"/>
    <property type="match status" value="1"/>
</dbReference>
<evidence type="ECO:0000259" key="11">
    <source>
        <dbReference type="Pfam" id="PF01583"/>
    </source>
</evidence>
<dbReference type="HAMAP" id="MF_00065">
    <property type="entry name" value="Adenylyl_sulf_kinase"/>
    <property type="match status" value="1"/>
</dbReference>
<dbReference type="NCBIfam" id="TIGR00455">
    <property type="entry name" value="apsK"/>
    <property type="match status" value="1"/>
</dbReference>
<feature type="binding site" evidence="9">
    <location>
        <begin position="34"/>
        <end position="41"/>
    </location>
    <ligand>
        <name>ATP</name>
        <dbReference type="ChEBI" id="CHEBI:30616"/>
    </ligand>
</feature>
<comment type="caution">
    <text evidence="12">The sequence shown here is derived from an EMBL/GenBank/DDBJ whole genome shotgun (WGS) entry which is preliminary data.</text>
</comment>
<dbReference type="FunFam" id="3.40.50.300:FF:000212">
    <property type="entry name" value="Adenylyl-sulfate kinase"/>
    <property type="match status" value="1"/>
</dbReference>
<evidence type="ECO:0000256" key="9">
    <source>
        <dbReference type="HAMAP-Rule" id="MF_00065"/>
    </source>
</evidence>
<dbReference type="SUPFAM" id="SSF52540">
    <property type="entry name" value="P-loop containing nucleoside triphosphate hydrolases"/>
    <property type="match status" value="1"/>
</dbReference>
<dbReference type="InterPro" id="IPR059117">
    <property type="entry name" value="APS_kinase_dom"/>
</dbReference>
<dbReference type="UniPathway" id="UPA00140">
    <property type="reaction ID" value="UER00205"/>
</dbReference>
<keyword evidence="9" id="KW-0597">Phosphoprotein</keyword>
<evidence type="ECO:0000256" key="10">
    <source>
        <dbReference type="RuleBase" id="RU004347"/>
    </source>
</evidence>
<dbReference type="CDD" id="cd02027">
    <property type="entry name" value="APSK"/>
    <property type="match status" value="1"/>
</dbReference>
<evidence type="ECO:0000256" key="3">
    <source>
        <dbReference type="ARBA" id="ARBA00004806"/>
    </source>
</evidence>
<comment type="function">
    <text evidence="2 9 10">Catalyzes the synthesis of activated sulfate.</text>
</comment>
<dbReference type="EC" id="2.7.1.25" evidence="9 10"/>
<keyword evidence="8 9" id="KW-0067">ATP-binding</keyword>
<evidence type="ECO:0000256" key="7">
    <source>
        <dbReference type="ARBA" id="ARBA00022777"/>
    </source>
</evidence>
<comment type="catalytic activity">
    <reaction evidence="1 9 10">
        <text>adenosine 5'-phosphosulfate + ATP = 3'-phosphoadenylyl sulfate + ADP + H(+)</text>
        <dbReference type="Rhea" id="RHEA:24152"/>
        <dbReference type="ChEBI" id="CHEBI:15378"/>
        <dbReference type="ChEBI" id="CHEBI:30616"/>
        <dbReference type="ChEBI" id="CHEBI:58243"/>
        <dbReference type="ChEBI" id="CHEBI:58339"/>
        <dbReference type="ChEBI" id="CHEBI:456216"/>
        <dbReference type="EC" id="2.7.1.25"/>
    </reaction>
</comment>
<sequence>MTDHKHLYWHQTKITREQRSSLNGHKSFVIWFSGLSGSGKSSLANEVERMLYDKGFKTYILDGDNVRHGLNRDLGFGISERRENLRRIGETAKLFIDAGVIVLAAFISPYHEDRQMVYSLFDKQEVIEVYVKCSLEECERRDVKGLYTKARKGEIRDFTGISSPYEEPVNPDCVVETEVLSKEESAKQIIDFLIESGKIEK</sequence>
<dbReference type="InterPro" id="IPR027417">
    <property type="entry name" value="P-loop_NTPase"/>
</dbReference>
<comment type="pathway">
    <text evidence="3 9 10">Sulfur metabolism; hydrogen sulfide biosynthesis; sulfite from sulfate: step 2/3.</text>
</comment>
<keyword evidence="6 9" id="KW-0547">Nucleotide-binding</keyword>
<keyword evidence="13" id="KW-1185">Reference proteome</keyword>
<evidence type="ECO:0000313" key="12">
    <source>
        <dbReference type="EMBL" id="RTE07974.1"/>
    </source>
</evidence>
<keyword evidence="5 9" id="KW-0808">Transferase</keyword>
<dbReference type="Gene3D" id="3.40.50.300">
    <property type="entry name" value="P-loop containing nucleotide triphosphate hydrolases"/>
    <property type="match status" value="1"/>
</dbReference>
<evidence type="ECO:0000256" key="2">
    <source>
        <dbReference type="ARBA" id="ARBA00002632"/>
    </source>
</evidence>
<dbReference type="GO" id="GO:0005524">
    <property type="term" value="F:ATP binding"/>
    <property type="evidence" value="ECO:0007669"/>
    <property type="project" value="UniProtKB-UniRule"/>
</dbReference>
<protein>
    <recommendedName>
        <fullName evidence="9 10">Adenylyl-sulfate kinase</fullName>
        <ecNumber evidence="9 10">2.7.1.25</ecNumber>
    </recommendedName>
    <alternativeName>
        <fullName evidence="9">APS kinase</fullName>
    </alternativeName>
    <alternativeName>
        <fullName evidence="9">ATP adenosine-5'-phosphosulfate 3'-phosphotransferase</fullName>
    </alternativeName>
    <alternativeName>
        <fullName evidence="9">Adenosine-5'-phosphosulfate kinase</fullName>
    </alternativeName>
</protein>
<evidence type="ECO:0000313" key="13">
    <source>
        <dbReference type="Proteomes" id="UP000276128"/>
    </source>
</evidence>
<comment type="similarity">
    <text evidence="4 9 10">Belongs to the APS kinase family.</text>
</comment>
<dbReference type="InterPro" id="IPR002891">
    <property type="entry name" value="APS"/>
</dbReference>
<evidence type="ECO:0000256" key="4">
    <source>
        <dbReference type="ARBA" id="ARBA00007008"/>
    </source>
</evidence>
<dbReference type="Proteomes" id="UP000276128">
    <property type="component" value="Unassembled WGS sequence"/>
</dbReference>
<feature type="active site" description="Phosphoserine intermediate" evidence="9">
    <location>
        <position position="108"/>
    </location>
</feature>
<keyword evidence="7 9" id="KW-0418">Kinase</keyword>
<feature type="domain" description="APS kinase" evidence="11">
    <location>
        <begin position="26"/>
        <end position="175"/>
    </location>
</feature>
<organism evidence="12 13">
    <name type="scientific">Paenibacillus whitsoniae</name>
    <dbReference type="NCBI Taxonomy" id="2496558"/>
    <lineage>
        <taxon>Bacteria</taxon>
        <taxon>Bacillati</taxon>
        <taxon>Bacillota</taxon>
        <taxon>Bacilli</taxon>
        <taxon>Bacillales</taxon>
        <taxon>Paenibacillaceae</taxon>
        <taxon>Paenibacillus</taxon>
    </lineage>
</organism>
<dbReference type="GO" id="GO:0000103">
    <property type="term" value="P:sulfate assimilation"/>
    <property type="evidence" value="ECO:0007669"/>
    <property type="project" value="UniProtKB-UniRule"/>
</dbReference>
<evidence type="ECO:0000256" key="5">
    <source>
        <dbReference type="ARBA" id="ARBA00022679"/>
    </source>
</evidence>
<accession>A0A3S0A2D9</accession>
<dbReference type="GO" id="GO:0070814">
    <property type="term" value="P:hydrogen sulfide biosynthetic process"/>
    <property type="evidence" value="ECO:0007669"/>
    <property type="project" value="UniProtKB-UniRule"/>
</dbReference>
<dbReference type="OrthoDB" id="9804504at2"/>
<dbReference type="NCBIfam" id="NF003013">
    <property type="entry name" value="PRK03846.1"/>
    <property type="match status" value="1"/>
</dbReference>
<dbReference type="GO" id="GO:0004020">
    <property type="term" value="F:adenylylsulfate kinase activity"/>
    <property type="evidence" value="ECO:0007669"/>
    <property type="project" value="UniProtKB-UniRule"/>
</dbReference>
<evidence type="ECO:0000256" key="1">
    <source>
        <dbReference type="ARBA" id="ARBA00001823"/>
    </source>
</evidence>
<reference evidence="12 13" key="1">
    <citation type="submission" date="2018-12" db="EMBL/GenBank/DDBJ databases">
        <title>Bacillus ochoae sp. nov., Paenibacillus whitsoniae sp. nov., Paenibacillus spiritus sp. nov. Isolated from the Mars Exploration Rover during spacecraft assembly.</title>
        <authorList>
            <person name="Seuylemezian A."/>
            <person name="Vaishampayan P."/>
        </authorList>
    </citation>
    <scope>NUCLEOTIDE SEQUENCE [LARGE SCALE GENOMIC DNA]</scope>
    <source>
        <strain evidence="12 13">MER 54</strain>
    </source>
</reference>
<dbReference type="EMBL" id="RXHU01000062">
    <property type="protein sequence ID" value="RTE07974.1"/>
    <property type="molecule type" value="Genomic_DNA"/>
</dbReference>
<dbReference type="AlphaFoldDB" id="A0A3S0A2D9"/>
<proteinExistence type="inferred from homology"/>
<evidence type="ECO:0000256" key="8">
    <source>
        <dbReference type="ARBA" id="ARBA00022840"/>
    </source>
</evidence>
<gene>
    <name evidence="9 12" type="primary">cysC</name>
    <name evidence="12" type="ORF">EJQ19_19920</name>
</gene>
<dbReference type="Pfam" id="PF01583">
    <property type="entry name" value="APS_kinase"/>
    <property type="match status" value="1"/>
</dbReference>
<dbReference type="PANTHER" id="PTHR11055">
    <property type="entry name" value="BIFUNCTIONAL 3'-PHOSPHOADENOSINE 5'-PHOSPHOSULFATE SYNTHASE"/>
    <property type="match status" value="1"/>
</dbReference>